<dbReference type="Proteomes" id="UP001611383">
    <property type="component" value="Chromosome"/>
</dbReference>
<keyword evidence="2" id="KW-0325">Glycoprotein</keyword>
<evidence type="ECO:0000259" key="5">
    <source>
        <dbReference type="PROSITE" id="PS50093"/>
    </source>
</evidence>
<accession>A0ABY9WZL8</accession>
<dbReference type="InterPro" id="IPR035986">
    <property type="entry name" value="PKD_dom_sf"/>
</dbReference>
<proteinExistence type="predicted"/>
<dbReference type="InterPro" id="IPR017756">
    <property type="entry name" value="TM_Gly-Cys-Arg_CS"/>
</dbReference>
<dbReference type="SUPFAM" id="SSF56300">
    <property type="entry name" value="Metallo-dependent phosphatases"/>
    <property type="match status" value="1"/>
</dbReference>
<evidence type="ECO:0000256" key="1">
    <source>
        <dbReference type="ARBA" id="ARBA00022729"/>
    </source>
</evidence>
<dbReference type="InterPro" id="IPR013783">
    <property type="entry name" value="Ig-like_fold"/>
</dbReference>
<dbReference type="SUPFAM" id="SSF49299">
    <property type="entry name" value="PKD domain"/>
    <property type="match status" value="1"/>
</dbReference>
<feature type="domain" description="PKD" evidence="5">
    <location>
        <begin position="391"/>
        <end position="474"/>
    </location>
</feature>
<dbReference type="Pfam" id="PF00149">
    <property type="entry name" value="Metallophos"/>
    <property type="match status" value="1"/>
</dbReference>
<dbReference type="NCBIfam" id="TIGR03382">
    <property type="entry name" value="GC_trans_RRR"/>
    <property type="match status" value="1"/>
</dbReference>
<dbReference type="Gene3D" id="3.60.21.10">
    <property type="match status" value="1"/>
</dbReference>
<dbReference type="PROSITE" id="PS50093">
    <property type="entry name" value="PKD"/>
    <property type="match status" value="1"/>
</dbReference>
<dbReference type="SMART" id="SM00089">
    <property type="entry name" value="PKD"/>
    <property type="match status" value="1"/>
</dbReference>
<evidence type="ECO:0000256" key="2">
    <source>
        <dbReference type="ARBA" id="ARBA00023180"/>
    </source>
</evidence>
<dbReference type="Pfam" id="PF18911">
    <property type="entry name" value="PKD_4"/>
    <property type="match status" value="1"/>
</dbReference>
<keyword evidence="1 4" id="KW-0732">Signal</keyword>
<reference evidence="6 7" key="1">
    <citation type="submission" date="2019-08" db="EMBL/GenBank/DDBJ databases">
        <title>Archangium and Cystobacter genomes.</title>
        <authorList>
            <person name="Chen I.-C.K."/>
            <person name="Wielgoss S."/>
        </authorList>
    </citation>
    <scope>NUCLEOTIDE SEQUENCE [LARGE SCALE GENOMIC DNA]</scope>
    <source>
        <strain evidence="6 7">Cbm 6</strain>
    </source>
</reference>
<feature type="compositionally biased region" description="Polar residues" evidence="3">
    <location>
        <begin position="470"/>
        <end position="479"/>
    </location>
</feature>
<evidence type="ECO:0000313" key="6">
    <source>
        <dbReference type="EMBL" id="WNG48578.1"/>
    </source>
</evidence>
<dbReference type="PANTHER" id="PTHR22953:SF153">
    <property type="entry name" value="PURPLE ACID PHOSPHATASE"/>
    <property type="match status" value="1"/>
</dbReference>
<name>A0ABY9WZL8_9BACT</name>
<evidence type="ECO:0000313" key="7">
    <source>
        <dbReference type="Proteomes" id="UP001611383"/>
    </source>
</evidence>
<gene>
    <name evidence="6" type="ORF">F0U60_34040</name>
</gene>
<dbReference type="CDD" id="cd00146">
    <property type="entry name" value="PKD"/>
    <property type="match status" value="1"/>
</dbReference>
<evidence type="ECO:0000256" key="3">
    <source>
        <dbReference type="SAM" id="MobiDB-lite"/>
    </source>
</evidence>
<dbReference type="InterPro" id="IPR041792">
    <property type="entry name" value="MPP_PAP"/>
</dbReference>
<dbReference type="InterPro" id="IPR000601">
    <property type="entry name" value="PKD_dom"/>
</dbReference>
<protein>
    <submittedName>
        <fullName evidence="6">PKD domain-containing protein</fullName>
    </submittedName>
</protein>
<dbReference type="EMBL" id="CP043494">
    <property type="protein sequence ID" value="WNG48578.1"/>
    <property type="molecule type" value="Genomic_DNA"/>
</dbReference>
<evidence type="ECO:0000256" key="4">
    <source>
        <dbReference type="SAM" id="SignalP"/>
    </source>
</evidence>
<dbReference type="InterPro" id="IPR004843">
    <property type="entry name" value="Calcineurin-like_PHP"/>
</dbReference>
<sequence length="538" mass="57009">MPHKNLSLLAALASLLAFAGVSEAARLTRTPYLQSVTPTSALVAFRTDVDCAPRVRFGLGTDTSRIATAPATGRLHVVKLEGLQAGAEHSYAVEACGATTQPVRFTTATPPGSGRVRFAAVGDFGTGATSEISVGRTILSRKPHFFLGLGDGAYDNGTDSEHQTKLFQPLAPLLAEVPIYTTPGNHEYLTDKAQPYVDNFYLPTNNPAGTERYYSFDWGPAHVISLDSSCLLALGVAKGRCDQAAQRAWLISDLASTQQPWKIVFFHHPPYSSAAEHGSEVKLREMYAPVFEQYGVDMVLTGHDHTYERTHPMKGNTATAGGITYLVVGTGSHAKAFVPAQPSWSAMRSNRSAGYLDVIIEDGTLTGQMVTQTGAVLDTFQITKTLPPRPEQPVLSAEHSRGSSPLEVLLTAQTSQEGATLQWDFGDGQTAEGETVSHVYAEPGSYTVTLTATDGNQVLTHSLTVTAEATAGEPTSGTEPGTQTPPPSGATPGSPSEAVPDLGLEPSPQAGCSATGAGAWLVLAAPLAWVLSRRRRHE</sequence>
<feature type="region of interest" description="Disordered" evidence="3">
    <location>
        <begin position="470"/>
        <end position="511"/>
    </location>
</feature>
<dbReference type="Gene3D" id="2.60.40.10">
    <property type="entry name" value="Immunoglobulins"/>
    <property type="match status" value="1"/>
</dbReference>
<dbReference type="PANTHER" id="PTHR22953">
    <property type="entry name" value="ACID PHOSPHATASE RELATED"/>
    <property type="match status" value="1"/>
</dbReference>
<feature type="signal peptide" evidence="4">
    <location>
        <begin position="1"/>
        <end position="19"/>
    </location>
</feature>
<dbReference type="RefSeq" id="WP_395806221.1">
    <property type="nucleotide sequence ID" value="NZ_CP043494.1"/>
</dbReference>
<dbReference type="InterPro" id="IPR022409">
    <property type="entry name" value="PKD/Chitinase_dom"/>
</dbReference>
<keyword evidence="7" id="KW-1185">Reference proteome</keyword>
<dbReference type="InterPro" id="IPR029052">
    <property type="entry name" value="Metallo-depent_PP-like"/>
</dbReference>
<dbReference type="CDD" id="cd00839">
    <property type="entry name" value="MPP_PAPs"/>
    <property type="match status" value="1"/>
</dbReference>
<dbReference type="InterPro" id="IPR039331">
    <property type="entry name" value="PAPs-like"/>
</dbReference>
<organism evidence="6 7">
    <name type="scientific">Archangium minus</name>
    <dbReference type="NCBI Taxonomy" id="83450"/>
    <lineage>
        <taxon>Bacteria</taxon>
        <taxon>Pseudomonadati</taxon>
        <taxon>Myxococcota</taxon>
        <taxon>Myxococcia</taxon>
        <taxon>Myxococcales</taxon>
        <taxon>Cystobacterineae</taxon>
        <taxon>Archangiaceae</taxon>
        <taxon>Archangium</taxon>
    </lineage>
</organism>
<feature type="chain" id="PRO_5045937817" evidence="4">
    <location>
        <begin position="20"/>
        <end position="538"/>
    </location>
</feature>